<accession>A0ABP0ZCQ0</accession>
<evidence type="ECO:0000313" key="2">
    <source>
        <dbReference type="Proteomes" id="UP001642487"/>
    </source>
</evidence>
<protein>
    <submittedName>
        <fullName evidence="1">Uncharacterized protein</fullName>
    </submittedName>
</protein>
<feature type="non-terminal residue" evidence="1">
    <location>
        <position position="70"/>
    </location>
</feature>
<proteinExistence type="predicted"/>
<dbReference type="EMBL" id="OZ021743">
    <property type="protein sequence ID" value="CAK9329501.1"/>
    <property type="molecule type" value="Genomic_DNA"/>
</dbReference>
<organism evidence="1 2">
    <name type="scientific">Citrullus colocynthis</name>
    <name type="common">colocynth</name>
    <dbReference type="NCBI Taxonomy" id="252529"/>
    <lineage>
        <taxon>Eukaryota</taxon>
        <taxon>Viridiplantae</taxon>
        <taxon>Streptophyta</taxon>
        <taxon>Embryophyta</taxon>
        <taxon>Tracheophyta</taxon>
        <taxon>Spermatophyta</taxon>
        <taxon>Magnoliopsida</taxon>
        <taxon>eudicotyledons</taxon>
        <taxon>Gunneridae</taxon>
        <taxon>Pentapetalae</taxon>
        <taxon>rosids</taxon>
        <taxon>fabids</taxon>
        <taxon>Cucurbitales</taxon>
        <taxon>Cucurbitaceae</taxon>
        <taxon>Benincaseae</taxon>
        <taxon>Citrullus</taxon>
    </lineage>
</organism>
<gene>
    <name evidence="1" type="ORF">CITCOLO1_LOCUS21967</name>
</gene>
<dbReference type="Proteomes" id="UP001642487">
    <property type="component" value="Chromosome 9"/>
</dbReference>
<evidence type="ECO:0000313" key="1">
    <source>
        <dbReference type="EMBL" id="CAK9329501.1"/>
    </source>
</evidence>
<reference evidence="1 2" key="1">
    <citation type="submission" date="2024-03" db="EMBL/GenBank/DDBJ databases">
        <authorList>
            <person name="Gkanogiannis A."/>
            <person name="Becerra Lopez-Lavalle L."/>
        </authorList>
    </citation>
    <scope>NUCLEOTIDE SEQUENCE [LARGE SCALE GENOMIC DNA]</scope>
</reference>
<keyword evidence="2" id="KW-1185">Reference proteome</keyword>
<sequence>MWEEGSVNLLESLKLKLGCNLKKLEKKASSNESKEVASTTNHCDAILNFLERRTKKKKRSWWIDSAVFGM</sequence>
<name>A0ABP0ZCQ0_9ROSI</name>